<evidence type="ECO:0000313" key="1">
    <source>
        <dbReference type="EMBL" id="OWM78282.1"/>
    </source>
</evidence>
<organism evidence="1 2">
    <name type="scientific">Punica granatum</name>
    <name type="common">Pomegranate</name>
    <dbReference type="NCBI Taxonomy" id="22663"/>
    <lineage>
        <taxon>Eukaryota</taxon>
        <taxon>Viridiplantae</taxon>
        <taxon>Streptophyta</taxon>
        <taxon>Embryophyta</taxon>
        <taxon>Tracheophyta</taxon>
        <taxon>Spermatophyta</taxon>
        <taxon>Magnoliopsida</taxon>
        <taxon>eudicotyledons</taxon>
        <taxon>Gunneridae</taxon>
        <taxon>Pentapetalae</taxon>
        <taxon>rosids</taxon>
        <taxon>malvids</taxon>
        <taxon>Myrtales</taxon>
        <taxon>Lythraceae</taxon>
        <taxon>Punica</taxon>
    </lineage>
</organism>
<evidence type="ECO:0000313" key="2">
    <source>
        <dbReference type="Proteomes" id="UP000197138"/>
    </source>
</evidence>
<name>A0A218X1Q7_PUNGR</name>
<comment type="caution">
    <text evidence="1">The sequence shown here is derived from an EMBL/GenBank/DDBJ whole genome shotgun (WGS) entry which is preliminary data.</text>
</comment>
<dbReference type="EMBL" id="MTKT01002501">
    <property type="protein sequence ID" value="OWM78282.1"/>
    <property type="molecule type" value="Genomic_DNA"/>
</dbReference>
<dbReference type="Gene3D" id="1.10.510.10">
    <property type="entry name" value="Transferase(Phosphotransferase) domain 1"/>
    <property type="match status" value="1"/>
</dbReference>
<reference evidence="2" key="1">
    <citation type="journal article" date="2017" name="Plant J.">
        <title>The pomegranate (Punica granatum L.) genome and the genomics of punicalagin biosynthesis.</title>
        <authorList>
            <person name="Qin G."/>
            <person name="Xu C."/>
            <person name="Ming R."/>
            <person name="Tang H."/>
            <person name="Guyot R."/>
            <person name="Kramer E.M."/>
            <person name="Hu Y."/>
            <person name="Yi X."/>
            <person name="Qi Y."/>
            <person name="Xu X."/>
            <person name="Gao Z."/>
            <person name="Pan H."/>
            <person name="Jian J."/>
            <person name="Tian Y."/>
            <person name="Yue Z."/>
            <person name="Xu Y."/>
        </authorList>
    </citation>
    <scope>NUCLEOTIDE SEQUENCE [LARGE SCALE GENOMIC DNA]</scope>
    <source>
        <strain evidence="2">cv. Dabenzi</strain>
    </source>
</reference>
<gene>
    <name evidence="1" type="ORF">CDL15_Pgr015101</name>
</gene>
<sequence length="72" mass="8516">MVLLGIIGGRKNYEYEECSDSEKAYFASYAVKMLEEGKVNEIIDRKMEFDETDERIRTAIRVARWCIQEEMN</sequence>
<accession>A0A218X1Q7</accession>
<dbReference type="AlphaFoldDB" id="A0A218X1Q7"/>
<proteinExistence type="predicted"/>
<dbReference type="Proteomes" id="UP000197138">
    <property type="component" value="Unassembled WGS sequence"/>
</dbReference>
<protein>
    <submittedName>
        <fullName evidence="1">Uncharacterized protein</fullName>
    </submittedName>
</protein>